<organism evidence="1 2">
    <name type="scientific">Araneus ventricosus</name>
    <name type="common">Orbweaver spider</name>
    <name type="synonym">Epeira ventricosa</name>
    <dbReference type="NCBI Taxonomy" id="182803"/>
    <lineage>
        <taxon>Eukaryota</taxon>
        <taxon>Metazoa</taxon>
        <taxon>Ecdysozoa</taxon>
        <taxon>Arthropoda</taxon>
        <taxon>Chelicerata</taxon>
        <taxon>Arachnida</taxon>
        <taxon>Araneae</taxon>
        <taxon>Araneomorphae</taxon>
        <taxon>Entelegynae</taxon>
        <taxon>Araneoidea</taxon>
        <taxon>Araneidae</taxon>
        <taxon>Araneus</taxon>
    </lineage>
</organism>
<comment type="caution">
    <text evidence="1">The sequence shown here is derived from an EMBL/GenBank/DDBJ whole genome shotgun (WGS) entry which is preliminary data.</text>
</comment>
<gene>
    <name evidence="1" type="ORF">AVEN_168234_1</name>
</gene>
<sequence>MHSLLRVITIRYAAYSHETTRTAFMKMAHATRHIRAQCDNSMLNVLSYYVAATRRAIMSAYRYICLYGKNATKCQNAFTMPAATPPALRCRYRCFTRHGASVTPRR</sequence>
<reference evidence="1 2" key="1">
    <citation type="journal article" date="2019" name="Sci. Rep.">
        <title>Orb-weaving spider Araneus ventricosus genome elucidates the spidroin gene catalogue.</title>
        <authorList>
            <person name="Kono N."/>
            <person name="Nakamura H."/>
            <person name="Ohtoshi R."/>
            <person name="Moran D.A.P."/>
            <person name="Shinohara A."/>
            <person name="Yoshida Y."/>
            <person name="Fujiwara M."/>
            <person name="Mori M."/>
            <person name="Tomita M."/>
            <person name="Arakawa K."/>
        </authorList>
    </citation>
    <scope>NUCLEOTIDE SEQUENCE [LARGE SCALE GENOMIC DNA]</scope>
</reference>
<dbReference type="EMBL" id="BGPR01005559">
    <property type="protein sequence ID" value="GBN11282.1"/>
    <property type="molecule type" value="Genomic_DNA"/>
</dbReference>
<name>A0A4Y2L9T5_ARAVE</name>
<proteinExistence type="predicted"/>
<protein>
    <submittedName>
        <fullName evidence="1">Uncharacterized protein</fullName>
    </submittedName>
</protein>
<evidence type="ECO:0000313" key="2">
    <source>
        <dbReference type="Proteomes" id="UP000499080"/>
    </source>
</evidence>
<evidence type="ECO:0000313" key="1">
    <source>
        <dbReference type="EMBL" id="GBN11282.1"/>
    </source>
</evidence>
<dbReference type="Proteomes" id="UP000499080">
    <property type="component" value="Unassembled WGS sequence"/>
</dbReference>
<accession>A0A4Y2L9T5</accession>
<keyword evidence="2" id="KW-1185">Reference proteome</keyword>
<dbReference type="AlphaFoldDB" id="A0A4Y2L9T5"/>